<dbReference type="Proteomes" id="UP000799750">
    <property type="component" value="Unassembled WGS sequence"/>
</dbReference>
<feature type="domain" description="Zn(2)-C6 fungal-type" evidence="5">
    <location>
        <begin position="27"/>
        <end position="56"/>
    </location>
</feature>
<dbReference type="CDD" id="cd12148">
    <property type="entry name" value="fungal_TF_MHR"/>
    <property type="match status" value="1"/>
</dbReference>
<feature type="region of interest" description="Disordered" evidence="4">
    <location>
        <begin position="61"/>
        <end position="89"/>
    </location>
</feature>
<dbReference type="AlphaFoldDB" id="A0A6A6RCA8"/>
<dbReference type="EMBL" id="MU004181">
    <property type="protein sequence ID" value="KAF2502435.1"/>
    <property type="molecule type" value="Genomic_DNA"/>
</dbReference>
<organism evidence="6 7">
    <name type="scientific">Lophium mytilinum</name>
    <dbReference type="NCBI Taxonomy" id="390894"/>
    <lineage>
        <taxon>Eukaryota</taxon>
        <taxon>Fungi</taxon>
        <taxon>Dikarya</taxon>
        <taxon>Ascomycota</taxon>
        <taxon>Pezizomycotina</taxon>
        <taxon>Dothideomycetes</taxon>
        <taxon>Pleosporomycetidae</taxon>
        <taxon>Mytilinidiales</taxon>
        <taxon>Mytilinidiaceae</taxon>
        <taxon>Lophium</taxon>
    </lineage>
</organism>
<dbReference type="Pfam" id="PF04082">
    <property type="entry name" value="Fungal_trans"/>
    <property type="match status" value="1"/>
</dbReference>
<feature type="compositionally biased region" description="Low complexity" evidence="4">
    <location>
        <begin position="119"/>
        <end position="131"/>
    </location>
</feature>
<evidence type="ECO:0000256" key="1">
    <source>
        <dbReference type="ARBA" id="ARBA00004123"/>
    </source>
</evidence>
<dbReference type="InterPro" id="IPR007219">
    <property type="entry name" value="XnlR_reg_dom"/>
</dbReference>
<feature type="compositionally biased region" description="Polar residues" evidence="4">
    <location>
        <begin position="1"/>
        <end position="17"/>
    </location>
</feature>
<dbReference type="GO" id="GO:0000981">
    <property type="term" value="F:DNA-binding transcription factor activity, RNA polymerase II-specific"/>
    <property type="evidence" value="ECO:0007669"/>
    <property type="project" value="InterPro"/>
</dbReference>
<feature type="compositionally biased region" description="Polar residues" evidence="4">
    <location>
        <begin position="140"/>
        <end position="167"/>
    </location>
</feature>
<dbReference type="InterPro" id="IPR050613">
    <property type="entry name" value="Sec_Metabolite_Reg"/>
</dbReference>
<dbReference type="GO" id="GO:0003677">
    <property type="term" value="F:DNA binding"/>
    <property type="evidence" value="ECO:0007669"/>
    <property type="project" value="InterPro"/>
</dbReference>
<dbReference type="PROSITE" id="PS50048">
    <property type="entry name" value="ZN2_CY6_FUNGAL_2"/>
    <property type="match status" value="1"/>
</dbReference>
<keyword evidence="3" id="KW-0539">Nucleus</keyword>
<dbReference type="GO" id="GO:0008270">
    <property type="term" value="F:zinc ion binding"/>
    <property type="evidence" value="ECO:0007669"/>
    <property type="project" value="InterPro"/>
</dbReference>
<dbReference type="PROSITE" id="PS00463">
    <property type="entry name" value="ZN2_CY6_FUNGAL_1"/>
    <property type="match status" value="1"/>
</dbReference>
<dbReference type="Gene3D" id="4.10.240.10">
    <property type="entry name" value="Zn(2)-C6 fungal-type DNA-binding domain"/>
    <property type="match status" value="1"/>
</dbReference>
<evidence type="ECO:0000256" key="2">
    <source>
        <dbReference type="ARBA" id="ARBA00022723"/>
    </source>
</evidence>
<keyword evidence="7" id="KW-1185">Reference proteome</keyword>
<dbReference type="InterPro" id="IPR001138">
    <property type="entry name" value="Zn2Cys6_DnaBD"/>
</dbReference>
<dbReference type="SUPFAM" id="SSF57701">
    <property type="entry name" value="Zn2/Cys6 DNA-binding domain"/>
    <property type="match status" value="1"/>
</dbReference>
<keyword evidence="2" id="KW-0479">Metal-binding</keyword>
<dbReference type="SMART" id="SM00066">
    <property type="entry name" value="GAL4"/>
    <property type="match status" value="1"/>
</dbReference>
<feature type="region of interest" description="Disordered" evidence="4">
    <location>
        <begin position="119"/>
        <end position="196"/>
    </location>
</feature>
<name>A0A6A6RCA8_9PEZI</name>
<dbReference type="CDD" id="cd00067">
    <property type="entry name" value="GAL4"/>
    <property type="match status" value="1"/>
</dbReference>
<dbReference type="PANTHER" id="PTHR31001:SF85">
    <property type="entry name" value="ZN(II)2CYS6 TRANSCRIPTION FACTOR (EUROFUNG)"/>
    <property type="match status" value="1"/>
</dbReference>
<evidence type="ECO:0000259" key="5">
    <source>
        <dbReference type="PROSITE" id="PS50048"/>
    </source>
</evidence>
<dbReference type="GO" id="GO:0006351">
    <property type="term" value="P:DNA-templated transcription"/>
    <property type="evidence" value="ECO:0007669"/>
    <property type="project" value="InterPro"/>
</dbReference>
<feature type="compositionally biased region" description="Low complexity" evidence="4">
    <location>
        <begin position="182"/>
        <end position="196"/>
    </location>
</feature>
<dbReference type="InterPro" id="IPR036864">
    <property type="entry name" value="Zn2-C6_fun-type_DNA-bd_sf"/>
</dbReference>
<accession>A0A6A6RCA8</accession>
<reference evidence="6" key="1">
    <citation type="journal article" date="2020" name="Stud. Mycol.">
        <title>101 Dothideomycetes genomes: a test case for predicting lifestyles and emergence of pathogens.</title>
        <authorList>
            <person name="Haridas S."/>
            <person name="Albert R."/>
            <person name="Binder M."/>
            <person name="Bloem J."/>
            <person name="Labutti K."/>
            <person name="Salamov A."/>
            <person name="Andreopoulos B."/>
            <person name="Baker S."/>
            <person name="Barry K."/>
            <person name="Bills G."/>
            <person name="Bluhm B."/>
            <person name="Cannon C."/>
            <person name="Castanera R."/>
            <person name="Culley D."/>
            <person name="Daum C."/>
            <person name="Ezra D."/>
            <person name="Gonzalez J."/>
            <person name="Henrissat B."/>
            <person name="Kuo A."/>
            <person name="Liang C."/>
            <person name="Lipzen A."/>
            <person name="Lutzoni F."/>
            <person name="Magnuson J."/>
            <person name="Mondo S."/>
            <person name="Nolan M."/>
            <person name="Ohm R."/>
            <person name="Pangilinan J."/>
            <person name="Park H.-J."/>
            <person name="Ramirez L."/>
            <person name="Alfaro M."/>
            <person name="Sun H."/>
            <person name="Tritt A."/>
            <person name="Yoshinaga Y."/>
            <person name="Zwiers L.-H."/>
            <person name="Turgeon B."/>
            <person name="Goodwin S."/>
            <person name="Spatafora J."/>
            <person name="Crous P."/>
            <person name="Grigoriev I."/>
        </authorList>
    </citation>
    <scope>NUCLEOTIDE SEQUENCE</scope>
    <source>
        <strain evidence="6">CBS 269.34</strain>
    </source>
</reference>
<evidence type="ECO:0000313" key="6">
    <source>
        <dbReference type="EMBL" id="KAF2502435.1"/>
    </source>
</evidence>
<dbReference type="SMART" id="SM00906">
    <property type="entry name" value="Fungal_trans"/>
    <property type="match status" value="1"/>
</dbReference>
<protein>
    <recommendedName>
        <fullName evidence="5">Zn(2)-C6 fungal-type domain-containing protein</fullName>
    </recommendedName>
</protein>
<comment type="subcellular location">
    <subcellularLocation>
        <location evidence="1">Nucleus</location>
    </subcellularLocation>
</comment>
<evidence type="ECO:0000313" key="7">
    <source>
        <dbReference type="Proteomes" id="UP000799750"/>
    </source>
</evidence>
<evidence type="ECO:0000256" key="3">
    <source>
        <dbReference type="ARBA" id="ARBA00023242"/>
    </source>
</evidence>
<dbReference type="OrthoDB" id="424974at2759"/>
<proteinExistence type="predicted"/>
<dbReference type="Pfam" id="PF00172">
    <property type="entry name" value="Zn_clus"/>
    <property type="match status" value="1"/>
</dbReference>
<sequence length="724" mass="80535">MSMQLLSPTDDFSSGQPSPDAPLRRKACIGCKTRKVKCNKESPCKNCTEWKIECTYPSPVRKCRRRPRNSSNTKAEQGDHVTESPESLNARMRKLETVVQDLTKLIESERRGFQALLAAQANPAQSQSPSAGDGYDSGVKTPSSNHSSTGSGMQASRGSSRNLSVNTDKYESTENGMRTPASNNSSGYSTSSTIQSTFPKQSLGNPFMDLAAVRPTPSQAQYCFQAFLDKVDPLVKIVHKPSLEAIILRRTYNEEALTKGEDALLLTICFTAAITMSDSEVEGCFKMPKNAALITRRCAVEQALLESDPSTIEELAMLQAFVLYLSFNRFMDSTKLTWAICALAKCISSSLQLGSYSAFDSEMEKRLWWQLWYLDQRAAEDHGLTPSMEIDFCPSLPLNINDRDLIPDTDLLPVPRVEWTEMSFCLMRFEIAKASEQIGGLFPHYHGLHDNEPSLLPAKESTIKTCHRTIQSTFIRYCVGSEPIHWLARHVARVLVAELWFKLYGSLKPSPQTEGTHIRLVQMASDIVDIPKLLKEDAKARQWSWLLDAYIHFLPLAFILTESCQLPSSEIMDRAWTVAEAGFTRWSGDIKISKNGEILSVLMAKARAYKEGKQQPQIPKAFMGSATNATMSGSTSLAGVADNPYMVNPYYENLGGEFSDLSFVLDNSALNNFNFQIAGQGPMHAGNMYQDVNPGDYLANPGYEMLDYNAFDQTVPGIKFPEAR</sequence>
<dbReference type="PANTHER" id="PTHR31001">
    <property type="entry name" value="UNCHARACTERIZED TRANSCRIPTIONAL REGULATORY PROTEIN"/>
    <property type="match status" value="1"/>
</dbReference>
<evidence type="ECO:0000256" key="4">
    <source>
        <dbReference type="SAM" id="MobiDB-lite"/>
    </source>
</evidence>
<gene>
    <name evidence="6" type="ORF">BU16DRAFT_521162</name>
</gene>
<dbReference type="GO" id="GO:0005634">
    <property type="term" value="C:nucleus"/>
    <property type="evidence" value="ECO:0007669"/>
    <property type="project" value="UniProtKB-SubCell"/>
</dbReference>
<feature type="region of interest" description="Disordered" evidence="4">
    <location>
        <begin position="1"/>
        <end position="24"/>
    </location>
</feature>